<protein>
    <recommendedName>
        <fullName evidence="3">Cytochrome c-552/4 domain-containing protein</fullName>
    </recommendedName>
</protein>
<organism evidence="2">
    <name type="scientific">Thiolapillus brandeum</name>
    <dbReference type="NCBI Taxonomy" id="1076588"/>
    <lineage>
        <taxon>Bacteria</taxon>
        <taxon>Pseudomonadati</taxon>
        <taxon>Pseudomonadota</taxon>
        <taxon>Gammaproteobacteria</taxon>
        <taxon>Chromatiales</taxon>
        <taxon>Sedimenticolaceae</taxon>
        <taxon>Thiolapillus</taxon>
    </lineage>
</organism>
<accession>A0A831RVQ6</accession>
<sequence length="759" mass="81681">MKPLLIIQRLALALLLLGFAMPGYVLADGLDLIVSVPQGDDDEDKDKDKDTQYSLSIKEAKWKSDKSQLKAKGQGSNGQKVTLLSAASGQVLGQTTVKSGKWKIKASISGTVPCRVRAQSAGAPAVEKDVKNSPKDCDDGNGNPPPPPPPPPPVAGNYTVLAANDLGMHCADQDYRMFSILPPYNVLNAQVLRKGQEPELMSPADGIHLTYRAVPSNIIDPNKPNLPPIATDSLTSTNQNDLLNGIFKSNFWDIAGGPTGLAIGFLAYEKLYPPGILAAFPFEPDLGLPAPDVEEFYLLNPGNLTAEQAEMPGKSAPYTANQEKPFHGYVKDYPFFINFPFGYTVRDFRRFTAEGIPTGYIDDQGRTNAYPLMRVEAKDSSGKVLASVDAVTPVASEADCAICHATQNVCDYDKTNTLVCDDIANFKYSSNVNFLTDASMVLGATPEQQVINAAKINIMRLHDHKNGTSIAPVNDDGTNADGSTPNVVCANCHYSPALDLAHLGPNDDNGKEQTQHISMSRAMHSVHGNLPNVDPNLYGSLFPVMPPPDKRGNLDVDALLGETCYNCHPGKRTKCLRGAMGGSGTVCQDCHGQMTQVGDDFTENFASTPFPAGANLNKRVSWASEPKCQSCHVGDVMQVAQLQNNNQLQDVLVNNVDSMGNLDGLRLQMTYKKSDHVFNGGGTTLALLDYPNSRFATTEALYRLSGSGDKGHGDLSCENCHGSTHAIWPNKNPFSNDNKAAMDLQGHAGPIIECSTCHT</sequence>
<dbReference type="Gene3D" id="1.10.1130.10">
    <property type="entry name" value="Flavocytochrome C3, Chain A"/>
    <property type="match status" value="1"/>
</dbReference>
<dbReference type="AlphaFoldDB" id="A0A831RVQ6"/>
<name>A0A831RVQ6_9GAMM</name>
<comment type="caution">
    <text evidence="2">The sequence shown here is derived from an EMBL/GenBank/DDBJ whole genome shotgun (WGS) entry which is preliminary data.</text>
</comment>
<feature type="non-terminal residue" evidence="2">
    <location>
        <position position="759"/>
    </location>
</feature>
<dbReference type="SUPFAM" id="SSF48695">
    <property type="entry name" value="Multiheme cytochromes"/>
    <property type="match status" value="2"/>
</dbReference>
<reference evidence="2" key="1">
    <citation type="journal article" date="2020" name="mSystems">
        <title>Genome- and Community-Level Interaction Insights into Carbon Utilization and Element Cycling Functions of Hydrothermarchaeota in Hydrothermal Sediment.</title>
        <authorList>
            <person name="Zhou Z."/>
            <person name="Liu Y."/>
            <person name="Xu W."/>
            <person name="Pan J."/>
            <person name="Luo Z.H."/>
            <person name="Li M."/>
        </authorList>
    </citation>
    <scope>NUCLEOTIDE SEQUENCE [LARGE SCALE GENOMIC DNA]</scope>
    <source>
        <strain evidence="2">HyVt-458</strain>
    </source>
</reference>
<dbReference type="Proteomes" id="UP000886339">
    <property type="component" value="Unassembled WGS sequence"/>
</dbReference>
<gene>
    <name evidence="2" type="ORF">ENJ12_00290</name>
</gene>
<dbReference type="EMBL" id="DRLF01000010">
    <property type="protein sequence ID" value="HEC05263.1"/>
    <property type="molecule type" value="Genomic_DNA"/>
</dbReference>
<evidence type="ECO:0008006" key="3">
    <source>
        <dbReference type="Google" id="ProtNLM"/>
    </source>
</evidence>
<evidence type="ECO:0000313" key="2">
    <source>
        <dbReference type="EMBL" id="HEC05263.1"/>
    </source>
</evidence>
<feature type="compositionally biased region" description="Basic and acidic residues" evidence="1">
    <location>
        <begin position="126"/>
        <end position="138"/>
    </location>
</feature>
<dbReference type="InterPro" id="IPR036280">
    <property type="entry name" value="Multihaem_cyt_sf"/>
</dbReference>
<proteinExistence type="predicted"/>
<feature type="compositionally biased region" description="Pro residues" evidence="1">
    <location>
        <begin position="143"/>
        <end position="154"/>
    </location>
</feature>
<feature type="region of interest" description="Disordered" evidence="1">
    <location>
        <begin position="120"/>
        <end position="157"/>
    </location>
</feature>
<evidence type="ECO:0000256" key="1">
    <source>
        <dbReference type="SAM" id="MobiDB-lite"/>
    </source>
</evidence>